<comment type="caution">
    <text evidence="7">The sequence shown here is derived from an EMBL/GenBank/DDBJ whole genome shotgun (WGS) entry which is preliminary data.</text>
</comment>
<name>A0A830HL37_9CHLO</name>
<dbReference type="PROSITE" id="PS50237">
    <property type="entry name" value="HECT"/>
    <property type="match status" value="1"/>
</dbReference>
<dbReference type="InterPro" id="IPR000859">
    <property type="entry name" value="CUB_dom"/>
</dbReference>
<feature type="active site" description="Glycyl thioester intermediate" evidence="3">
    <location>
        <position position="3246"/>
    </location>
</feature>
<feature type="compositionally biased region" description="Polar residues" evidence="4">
    <location>
        <begin position="1911"/>
        <end position="1921"/>
    </location>
</feature>
<feature type="compositionally biased region" description="Low complexity" evidence="4">
    <location>
        <begin position="1922"/>
        <end position="1956"/>
    </location>
</feature>
<dbReference type="Gene3D" id="3.30.2160.10">
    <property type="entry name" value="Hect, E3 ligase catalytic domain"/>
    <property type="match status" value="1"/>
</dbReference>
<dbReference type="InterPro" id="IPR043136">
    <property type="entry name" value="B30.2/SPRY_sf"/>
</dbReference>
<dbReference type="GO" id="GO:0004842">
    <property type="term" value="F:ubiquitin-protein transferase activity"/>
    <property type="evidence" value="ECO:0007669"/>
    <property type="project" value="InterPro"/>
</dbReference>
<feature type="compositionally biased region" description="Acidic residues" evidence="4">
    <location>
        <begin position="19"/>
        <end position="86"/>
    </location>
</feature>
<keyword evidence="2" id="KW-1015">Disulfide bond</keyword>
<protein>
    <recommendedName>
        <fullName evidence="9">HECT-type E3 ubiquitin transferase</fullName>
    </recommendedName>
</protein>
<feature type="compositionally biased region" description="Polar residues" evidence="4">
    <location>
        <begin position="109"/>
        <end position="120"/>
    </location>
</feature>
<feature type="region of interest" description="Disordered" evidence="4">
    <location>
        <begin position="2653"/>
        <end position="2692"/>
    </location>
</feature>
<evidence type="ECO:0000259" key="6">
    <source>
        <dbReference type="PROSITE" id="PS50237"/>
    </source>
</evidence>
<keyword evidence="1 3" id="KW-0833">Ubl conjugation pathway</keyword>
<dbReference type="PANTHER" id="PTHR46654">
    <property type="entry name" value="E3 UBIQUITIN-PROTEIN LIGASE HECTD3"/>
    <property type="match status" value="1"/>
</dbReference>
<evidence type="ECO:0000313" key="8">
    <source>
        <dbReference type="Proteomes" id="UP000660262"/>
    </source>
</evidence>
<dbReference type="InterPro" id="IPR035914">
    <property type="entry name" value="Sperma_CUB_dom_sf"/>
</dbReference>
<feature type="domain" description="HECT" evidence="6">
    <location>
        <begin position="2944"/>
        <end position="3277"/>
    </location>
</feature>
<dbReference type="EMBL" id="BNJQ01000016">
    <property type="protein sequence ID" value="GHP07353.1"/>
    <property type="molecule type" value="Genomic_DNA"/>
</dbReference>
<sequence length="3277" mass="354505">MSLFVDPSSSSSSSSSSGDDSEEDEVDSDENDSDNEGDYSDHEDDDDDDEDVIDDDDIDSDDDDDDQDDVDRDDVDDDDDDDDQNSEDSSVRRRQQRREQRREQALAVDNNNNAPTKPSSDILNLWTAKEALAREPSELMRLAAQYVECDTLAKARMDAVKGEKSEAPGALTQEEWHDVLTDAAQTSHSTYPAVATARRARVQREVTLRFHPGASGTDLDVLEWRHGLIKMRASEYAGELRRPGRTALQWGRCGEGLTVDRDAVHCATEGDRKATALANPALRRGRHIWEIRVDKLVGDMFVGIAPPDADLNLDPQEFRYRTYYLNNGVIRCAGEKLAEADSSRAIREGDTIRVDLDLDRGTIDFHRNGTNVGVQGRPRGGFANMFPNGVHPIVTFEDGPSSMTLINVGVRRRKKKYVRPHSPLAAAMQIQMRMSMDLVAALPAEAAEGILVGMAESTLAIPPFFLGSGADSAAPAVAPLLDSLRKRLDASAGGALAALAALAATTGSMNALLDVVVAVASRAHRMPAIAERAIGCVTAALTAVTNGSGNDEMCPLHDYNAGDAEASVASLLKSCVQMMKLDQPPPWARDFSLDRCTALLALFVSGDEEKSEAFCHDVLYVVECWLTDVPHVQEDNEDFSKEQIDELKTLLMRLAAIDSASELSKMASELVGRYLGRLLTDSQAQLDFVLSAVRDESKYAILGGVCASSKTAAEVGSALLTSEGNGVLQELVKAACSGSEPCQRLLSTVVRHAVLANAFSDDDYLTPSALLRLMSTIVPSILDTVTASKHDDTSSGELFSHSMLAYLVSALSSKMLVSPPQSVDDVTAIEAAAGVLGNLRLALTELRFSAGEGEAPFSRDEESRIDVQTHVLETPHNYYSNMNWRRFIEVPGAPYLELSFDSRCRTESGCDKLKIYKVENGQLLRTYHGPSGWSDFRVNGSRVYLHFHSDGSVEDWGFKVTITGFPLKEVCETLPRFQRLETDTMASLARCAISLACTPVVQVDLPDEMQARAGELLKQKEFQHLLSGGIVDQAQLGTTDDKGCALLESLVNMTNTTPQVPNQGAKLVEALREATRLQTQPVRDIPLASFILACYLHKLRLTCEAVSSMDSGSLPTQPVISAWKSAVRLAWDVFMAEDGHTDINMRSRVLANGRLLLRTREQSAEIAAVSDSTSLGRVRSHESEGRRYVLTLTASGRTTQTSIVSAQENDVHRFLVDARDVESIEALVTARAAAARSRSAGIRRLTELLRSVNAKVSRSAAAAFVFCVPEAAETVVQRGFALAGAPAAVLLDLDSAMVELISTAASCIKDETWMALLPHLLAIVGVRLGRSAMIRAVESGVAEAVAGAMVASIERPGINADDASLLWAALGDFSIRVVMALDDGMGKSEHLKSQVASTLGPLFGALDRRIISVIAKDATASADTLTLMLTLLHLHKPLRNVCQPAVWVQALERALEHSDVSFEEKLMSIRLCGMVVPGGSRLARELLTVHLHRVGAAVLSRAPGKRMGCAKKSGNASKAKDAGVMANFDALEVAAELCQLMRSLAAGEPIAPPESPRALMRMSSYMPTAFSELQTSVEMLGKTNSASEWVGNDGLLNQSLGALRNAELSFREGDTLSFDFNSKESSLVIKSSSGQNLTVNESELSQGEWCPFVSFEDAGVEVTMIGLPGKLATCADVLHGGFETEVINPKVVTRKEATFGGSSKQALVTPLWKALEKLYGGTCDAGSFLLLNVELNILRTLCALPHEPPPGMIPEKVVRELLQNCRDERVTDVGTLEELQLEWSSLLAEFGSVARAKGKETLDDYFLASSALRALSEGSSSSTVSRMTRDRIEKMDAPEPMSSEKVSASDVAHTTDGGDVLPSTSSPGGDATIPFAFGQSATSDPSQPGAKRFAAATVPSTSSPGDGDAPAQSTFGQSTDNSSPVAAAVPSTSSPGGSDLPVPFAFGQQSASSAESSGANPFAAAAVPSTSSPGCGVACIPFAFGQQSGSSAEPSGANPFGAVAVTSTSSSGTLTGVPIRSHPVAFGQQSGSSAEPPGANPFRTAAQIPGQMTFAYQPTTETDSGKTVTLHHISAMPTCQNFSPEEIRFADSTNGVRGEAAAKHAVKVDRSEKIRAVSLCTVLHLNRKVTAITSLDDADVKYASATEASKSFGWLRTNKVNETREHDADLSARMERCGRSLVRAYSLKLLSMIWKSSNVGDLAAELSTDADGFGLQADATIVDYVVRASRYQPHSLLHLLPEDSSPFGCLTRIVDWNSPTVRTEAVSKLRSLELEPGWYQLRRFLVDRVLSTADANARLAVVPDLFESLCKTLDASVNWIQNAQSDQVPYLSVEFSSACNLLTRLCCEVHASDSTHSFTPTNHKVCDRQALLENWRNMPTISFILEILEAAASPHFIPHNSLDWCSLINSGPRLNDPRKLWRSDASPVHAVRQCMQLALALVPMEYWTEHGISHAQVGQCSAASSTASSLDLEWTVCDRSLECEGRSVRRAGSNGCYPHAVVGRNAVVENSTFHFCVLLETYPRRMNTFSFGVSRGNSPEEAAEHLGNGVGGSDHCSFGIIDRANETCIRIYANGNCDQRYDDHVFFVGDVIGFKLTSTPDSKAKIVFERNGDVIGAVHDIPTDRPLYPCVTLNDDAKIVILSAEIISTAVEESTGSVKLPEDAPNISAASSGDPSSTEKEKSNEPEDPQSACAKSLRLLPKTSKALERCATALATLHSHAARAGATAGWHASSEDWDLDEGHPEQGWSFDADSALVSMVDSLPSSNARPSITVPKRLSAIVPDREVRGVTPADLEDYLRERLVDRSAALLAGRPAEALNARYSRLLMAAEAFVECLAIVGVREWPEHSDAWTIVSWLPPIREVIASAVRQKLWMSAVDATRSSVDVRMKEYTVDRLEAAHTRETSQNEPAMDGKLVFTQLHAQMRQQAGTTFRTLQAGDQAWRVRMLGFAAQDAGGPFRDTVTEMMEELQSPCSPLLALCPDGRDGGEGGMDIYVLRTGPLVAKTRSLCVFLGQLMGMAVRAKVLLPLNLAPFVWKRLVRETVTVENVLETDRGTRTMLKYLRETAASCDEATAEQIIGGDTWTCHLSDGTVHNLLPGGGEREVLPSEINAYIEAIERARVGEAEDQLCAVREGLVDVLPGIPLELLRWSELEEAVCGRREVSLDELQACVQYEGSYSESHEAMVRFWQAMASFTAKERGRWLRFTTGRARLPPRGTRRFKIIIDRRPHRSDEELQDILPTASTCSSAFHLPSYRSVEEMASKIRIAISCADVDGD</sequence>
<dbReference type="Gene3D" id="2.60.120.290">
    <property type="entry name" value="Spermadhesin, CUB domain"/>
    <property type="match status" value="1"/>
</dbReference>
<reference evidence="7" key="1">
    <citation type="submission" date="2020-10" db="EMBL/GenBank/DDBJ databases">
        <title>Unveiling of a novel bifunctional photoreceptor, Dualchrome1, isolated from a cosmopolitan green alga.</title>
        <authorList>
            <person name="Suzuki S."/>
            <person name="Kawachi M."/>
        </authorList>
    </citation>
    <scope>NUCLEOTIDE SEQUENCE</scope>
    <source>
        <strain evidence="7">NIES 2893</strain>
    </source>
</reference>
<proteinExistence type="predicted"/>
<evidence type="ECO:0000256" key="2">
    <source>
        <dbReference type="ARBA" id="ARBA00023157"/>
    </source>
</evidence>
<feature type="compositionally biased region" description="Low complexity" evidence="4">
    <location>
        <begin position="8"/>
        <end position="18"/>
    </location>
</feature>
<dbReference type="InterPro" id="IPR001870">
    <property type="entry name" value="B30.2/SPRY"/>
</dbReference>
<dbReference type="InterPro" id="IPR042469">
    <property type="entry name" value="HECTD3"/>
</dbReference>
<feature type="region of interest" description="Disordered" evidence="4">
    <location>
        <begin position="1"/>
        <end position="120"/>
    </location>
</feature>
<dbReference type="InterPro" id="IPR035983">
    <property type="entry name" value="Hect_E3_ubiquitin_ligase"/>
</dbReference>
<dbReference type="SUPFAM" id="SSF49899">
    <property type="entry name" value="Concanavalin A-like lectins/glucanases"/>
    <property type="match status" value="1"/>
</dbReference>
<dbReference type="InterPro" id="IPR013320">
    <property type="entry name" value="ConA-like_dom_sf"/>
</dbReference>
<evidence type="ECO:0000256" key="3">
    <source>
        <dbReference type="PROSITE-ProRule" id="PRU00104"/>
    </source>
</evidence>
<evidence type="ECO:0000313" key="7">
    <source>
        <dbReference type="EMBL" id="GHP07353.1"/>
    </source>
</evidence>
<dbReference type="SUPFAM" id="SSF49854">
    <property type="entry name" value="Spermadhesin, CUB domain"/>
    <property type="match status" value="1"/>
</dbReference>
<evidence type="ECO:0000256" key="1">
    <source>
        <dbReference type="ARBA" id="ARBA00022786"/>
    </source>
</evidence>
<gene>
    <name evidence="7" type="ORF">PPROV_000609400</name>
</gene>
<dbReference type="SUPFAM" id="SSF56204">
    <property type="entry name" value="Hect, E3 ligase catalytic domain"/>
    <property type="match status" value="1"/>
</dbReference>
<dbReference type="CDD" id="cd11709">
    <property type="entry name" value="SPRY"/>
    <property type="match status" value="1"/>
</dbReference>
<keyword evidence="8" id="KW-1185">Reference proteome</keyword>
<dbReference type="Gene3D" id="3.90.1750.10">
    <property type="entry name" value="Hect, E3 ligase catalytic domains"/>
    <property type="match status" value="1"/>
</dbReference>
<evidence type="ECO:0008006" key="9">
    <source>
        <dbReference type="Google" id="ProtNLM"/>
    </source>
</evidence>
<dbReference type="SMART" id="SM00119">
    <property type="entry name" value="HECTc"/>
    <property type="match status" value="1"/>
</dbReference>
<feature type="region of interest" description="Disordered" evidence="4">
    <location>
        <begin position="1818"/>
        <end position="1956"/>
    </location>
</feature>
<dbReference type="Pfam" id="PF00632">
    <property type="entry name" value="HECT"/>
    <property type="match status" value="1"/>
</dbReference>
<dbReference type="InterPro" id="IPR000569">
    <property type="entry name" value="HECT_dom"/>
</dbReference>
<dbReference type="CDD" id="cd00041">
    <property type="entry name" value="CUB"/>
    <property type="match status" value="1"/>
</dbReference>
<feature type="compositionally biased region" description="Basic and acidic residues" evidence="4">
    <location>
        <begin position="1827"/>
        <end position="1837"/>
    </location>
</feature>
<accession>A0A830HL37</accession>
<feature type="domain" description="B30.2/SPRY" evidence="5">
    <location>
        <begin position="226"/>
        <end position="413"/>
    </location>
</feature>
<dbReference type="Pfam" id="PF00622">
    <property type="entry name" value="SPRY"/>
    <property type="match status" value="1"/>
</dbReference>
<evidence type="ECO:0000256" key="4">
    <source>
        <dbReference type="SAM" id="MobiDB-lite"/>
    </source>
</evidence>
<dbReference type="SMART" id="SM00042">
    <property type="entry name" value="CUB"/>
    <property type="match status" value="1"/>
</dbReference>
<dbReference type="Gene3D" id="2.60.120.920">
    <property type="match status" value="2"/>
</dbReference>
<organism evidence="7 8">
    <name type="scientific">Pycnococcus provasolii</name>
    <dbReference type="NCBI Taxonomy" id="41880"/>
    <lineage>
        <taxon>Eukaryota</taxon>
        <taxon>Viridiplantae</taxon>
        <taxon>Chlorophyta</taxon>
        <taxon>Pseudoscourfieldiophyceae</taxon>
        <taxon>Pseudoscourfieldiales</taxon>
        <taxon>Pycnococcaceae</taxon>
        <taxon>Pycnococcus</taxon>
    </lineage>
</organism>
<dbReference type="Proteomes" id="UP000660262">
    <property type="component" value="Unassembled WGS sequence"/>
</dbReference>
<dbReference type="Gene3D" id="3.30.2410.10">
    <property type="entry name" value="Hect, E3 ligase catalytic domain"/>
    <property type="match status" value="1"/>
</dbReference>
<dbReference type="OrthoDB" id="239701at2759"/>
<dbReference type="PROSITE" id="PS50188">
    <property type="entry name" value="B302_SPRY"/>
    <property type="match status" value="1"/>
</dbReference>
<evidence type="ECO:0000259" key="5">
    <source>
        <dbReference type="PROSITE" id="PS50188"/>
    </source>
</evidence>
<dbReference type="PANTHER" id="PTHR46654:SF1">
    <property type="entry name" value="E3 UBIQUITIN-PROTEIN LIGASE HECTD3"/>
    <property type="match status" value="1"/>
</dbReference>
<dbReference type="InterPro" id="IPR003877">
    <property type="entry name" value="SPRY_dom"/>
</dbReference>